<sequence>MATVIGDTFLDNVISRDKESVDGLPLCSAARKGWQIQVCVRARQVPGRGLIRVSYKKPSILGTTPLLAWYPYLQLQPISTLFQPKPQSLSLCTIVKKDTINFELTLVVNFREIPNM</sequence>
<dbReference type="EMBL" id="NNAY01002915">
    <property type="protein sequence ID" value="OXU20326.1"/>
    <property type="molecule type" value="Genomic_DNA"/>
</dbReference>
<name>A0A232EPU6_9HYME</name>
<keyword evidence="2" id="KW-1185">Reference proteome</keyword>
<organism evidence="1 2">
    <name type="scientific">Trichomalopsis sarcophagae</name>
    <dbReference type="NCBI Taxonomy" id="543379"/>
    <lineage>
        <taxon>Eukaryota</taxon>
        <taxon>Metazoa</taxon>
        <taxon>Ecdysozoa</taxon>
        <taxon>Arthropoda</taxon>
        <taxon>Hexapoda</taxon>
        <taxon>Insecta</taxon>
        <taxon>Pterygota</taxon>
        <taxon>Neoptera</taxon>
        <taxon>Endopterygota</taxon>
        <taxon>Hymenoptera</taxon>
        <taxon>Apocrita</taxon>
        <taxon>Proctotrupomorpha</taxon>
        <taxon>Chalcidoidea</taxon>
        <taxon>Pteromalidae</taxon>
        <taxon>Pteromalinae</taxon>
        <taxon>Trichomalopsis</taxon>
    </lineage>
</organism>
<dbReference type="AlphaFoldDB" id="A0A232EPU6"/>
<evidence type="ECO:0000313" key="2">
    <source>
        <dbReference type="Proteomes" id="UP000215335"/>
    </source>
</evidence>
<reference evidence="1 2" key="1">
    <citation type="journal article" date="2017" name="Curr. Biol.">
        <title>The Evolution of Venom by Co-option of Single-Copy Genes.</title>
        <authorList>
            <person name="Martinson E.O."/>
            <person name="Mrinalini"/>
            <person name="Kelkar Y.D."/>
            <person name="Chang C.H."/>
            <person name="Werren J.H."/>
        </authorList>
    </citation>
    <scope>NUCLEOTIDE SEQUENCE [LARGE SCALE GENOMIC DNA]</scope>
    <source>
        <strain evidence="1 2">Alberta</strain>
        <tissue evidence="1">Whole body</tissue>
    </source>
</reference>
<gene>
    <name evidence="1" type="ORF">TSAR_008512</name>
</gene>
<accession>A0A232EPU6</accession>
<evidence type="ECO:0000313" key="1">
    <source>
        <dbReference type="EMBL" id="OXU20326.1"/>
    </source>
</evidence>
<protein>
    <submittedName>
        <fullName evidence="1">Uncharacterized protein</fullName>
    </submittedName>
</protein>
<dbReference type="Proteomes" id="UP000215335">
    <property type="component" value="Unassembled WGS sequence"/>
</dbReference>
<comment type="caution">
    <text evidence="1">The sequence shown here is derived from an EMBL/GenBank/DDBJ whole genome shotgun (WGS) entry which is preliminary data.</text>
</comment>
<proteinExistence type="predicted"/>